<dbReference type="GO" id="GO:0016779">
    <property type="term" value="F:nucleotidyltransferase activity"/>
    <property type="evidence" value="ECO:0007669"/>
    <property type="project" value="UniProtKB-KW"/>
</dbReference>
<dbReference type="STRING" id="400055.SAMN04490243_1878"/>
<reference evidence="2 3" key="1">
    <citation type="submission" date="2016-10" db="EMBL/GenBank/DDBJ databases">
        <authorList>
            <person name="de Groot N.N."/>
        </authorList>
    </citation>
    <scope>NUCLEOTIDE SEQUENCE [LARGE SCALE GENOMIC DNA]</scope>
    <source>
        <strain evidence="2 3">DSM 21019</strain>
    </source>
</reference>
<dbReference type="Pfam" id="PF12804">
    <property type="entry name" value="NTP_transf_3"/>
    <property type="match status" value="1"/>
</dbReference>
<dbReference type="Proteomes" id="UP000199534">
    <property type="component" value="Unassembled WGS sequence"/>
</dbReference>
<dbReference type="EMBL" id="FOYQ01000002">
    <property type="protein sequence ID" value="SFR47050.1"/>
    <property type="molecule type" value="Genomic_DNA"/>
</dbReference>
<evidence type="ECO:0000313" key="3">
    <source>
        <dbReference type="Proteomes" id="UP000199534"/>
    </source>
</evidence>
<evidence type="ECO:0000259" key="1">
    <source>
        <dbReference type="Pfam" id="PF12804"/>
    </source>
</evidence>
<sequence>MPDEIATLVLAAGASRRMGSPKALLPWGQRTVLEHLLEEIHAQANAEYAADSLIIVTGAHHDQIKSAIPSWSDMLEYNASWDQGMGNSLAFGIQRTQEKFPNAIAVMILLVDQPLIDRKYIRTLKEYSKEYPKKIIASRYAEGFGAPAIIPAILWDYMLLESPKQGAKSWMRKQAAILSPELHPDLRDIDTPAAYQRLHSEWKQNQPNTTG</sequence>
<dbReference type="PANTHER" id="PTHR43777:SF1">
    <property type="entry name" value="MOLYBDENUM COFACTOR CYTIDYLYLTRANSFERASE"/>
    <property type="match status" value="1"/>
</dbReference>
<proteinExistence type="predicted"/>
<dbReference type="OrthoDB" id="9779263at2"/>
<dbReference type="PANTHER" id="PTHR43777">
    <property type="entry name" value="MOLYBDENUM COFACTOR CYTIDYLYLTRANSFERASE"/>
    <property type="match status" value="1"/>
</dbReference>
<keyword evidence="2" id="KW-0808">Transferase</keyword>
<dbReference type="RefSeq" id="WP_092982343.1">
    <property type="nucleotide sequence ID" value="NZ_FOYQ01000002.1"/>
</dbReference>
<dbReference type="Gene3D" id="3.90.550.10">
    <property type="entry name" value="Spore Coat Polysaccharide Biosynthesis Protein SpsA, Chain A"/>
    <property type="match status" value="1"/>
</dbReference>
<dbReference type="InterPro" id="IPR025877">
    <property type="entry name" value="MobA-like_NTP_Trfase"/>
</dbReference>
<accession>A0A1I6GXY6</accession>
<keyword evidence="2" id="KW-0548">Nucleotidyltransferase</keyword>
<gene>
    <name evidence="2" type="ORF">SAMN04490243_1878</name>
</gene>
<feature type="domain" description="MobA-like NTP transferase" evidence="1">
    <location>
        <begin position="8"/>
        <end position="175"/>
    </location>
</feature>
<keyword evidence="3" id="KW-1185">Reference proteome</keyword>
<dbReference type="InterPro" id="IPR029044">
    <property type="entry name" value="Nucleotide-diphossugar_trans"/>
</dbReference>
<name>A0A1I6GXY6_9FLAO</name>
<dbReference type="SUPFAM" id="SSF53448">
    <property type="entry name" value="Nucleotide-diphospho-sugar transferases"/>
    <property type="match status" value="1"/>
</dbReference>
<dbReference type="CDD" id="cd04182">
    <property type="entry name" value="GT_2_like_f"/>
    <property type="match status" value="1"/>
</dbReference>
<dbReference type="AlphaFoldDB" id="A0A1I6GXY6"/>
<organism evidence="2 3">
    <name type="scientific">Robiginitalea myxolifaciens</name>
    <dbReference type="NCBI Taxonomy" id="400055"/>
    <lineage>
        <taxon>Bacteria</taxon>
        <taxon>Pseudomonadati</taxon>
        <taxon>Bacteroidota</taxon>
        <taxon>Flavobacteriia</taxon>
        <taxon>Flavobacteriales</taxon>
        <taxon>Flavobacteriaceae</taxon>
        <taxon>Robiginitalea</taxon>
    </lineage>
</organism>
<protein>
    <submittedName>
        <fullName evidence="2">Molybdenum cofactor cytidylyltransferase</fullName>
    </submittedName>
</protein>
<evidence type="ECO:0000313" key="2">
    <source>
        <dbReference type="EMBL" id="SFR47050.1"/>
    </source>
</evidence>